<evidence type="ECO:0000259" key="1">
    <source>
        <dbReference type="Pfam" id="PF08346"/>
    </source>
</evidence>
<name>A0ABW3WGU5_9RHOO</name>
<accession>A0ABW3WGU5</accession>
<gene>
    <name evidence="2" type="ORF">ACFQ4M_16995</name>
</gene>
<feature type="domain" description="AntA/AntB antirepressor" evidence="1">
    <location>
        <begin position="23"/>
        <end position="53"/>
    </location>
</feature>
<comment type="caution">
    <text evidence="2">The sequence shown here is derived from an EMBL/GenBank/DDBJ whole genome shotgun (WGS) entry which is preliminary data.</text>
</comment>
<evidence type="ECO:0000313" key="2">
    <source>
        <dbReference type="EMBL" id="MFD1265271.1"/>
    </source>
</evidence>
<evidence type="ECO:0000313" key="3">
    <source>
        <dbReference type="Proteomes" id="UP001597158"/>
    </source>
</evidence>
<organism evidence="2 3">
    <name type="scientific">Thauera mechernichensis</name>
    <dbReference type="NCBI Taxonomy" id="82788"/>
    <lineage>
        <taxon>Bacteria</taxon>
        <taxon>Pseudomonadati</taxon>
        <taxon>Pseudomonadota</taxon>
        <taxon>Betaproteobacteria</taxon>
        <taxon>Rhodocyclales</taxon>
        <taxon>Zoogloeaceae</taxon>
        <taxon>Thauera</taxon>
    </lineage>
</organism>
<keyword evidence="3" id="KW-1185">Reference proteome</keyword>
<protein>
    <submittedName>
        <fullName evidence="2">AntA/AntB antirepressor family protein</fullName>
    </submittedName>
</protein>
<sequence>MKHHEHWKAGLPPVRPGSSEAQAFVESRQEFANWIKGRIEKYGFAEGEDFTVQKFVNGRATVVPDARGDPRRWVS</sequence>
<reference evidence="3" key="1">
    <citation type="journal article" date="2019" name="Int. J. Syst. Evol. Microbiol.">
        <title>The Global Catalogue of Microorganisms (GCM) 10K type strain sequencing project: providing services to taxonomists for standard genome sequencing and annotation.</title>
        <authorList>
            <consortium name="The Broad Institute Genomics Platform"/>
            <consortium name="The Broad Institute Genome Sequencing Center for Infectious Disease"/>
            <person name="Wu L."/>
            <person name="Ma J."/>
        </authorList>
    </citation>
    <scope>NUCLEOTIDE SEQUENCE [LARGE SCALE GENOMIC DNA]</scope>
    <source>
        <strain evidence="3">CCUG 48884</strain>
    </source>
</reference>
<dbReference type="Pfam" id="PF08346">
    <property type="entry name" value="AntA"/>
    <property type="match status" value="1"/>
</dbReference>
<dbReference type="EMBL" id="JBHTMC010000032">
    <property type="protein sequence ID" value="MFD1265271.1"/>
    <property type="molecule type" value="Genomic_DNA"/>
</dbReference>
<dbReference type="Proteomes" id="UP001597158">
    <property type="component" value="Unassembled WGS sequence"/>
</dbReference>
<dbReference type="InterPro" id="IPR013557">
    <property type="entry name" value="AntA/B_antirep"/>
</dbReference>
<dbReference type="RefSeq" id="WP_277834311.1">
    <property type="nucleotide sequence ID" value="NZ_JARQZE010000012.1"/>
</dbReference>
<proteinExistence type="predicted"/>